<reference evidence="4" key="1">
    <citation type="journal article" date="2019" name="Int. J. Syst. Evol. Microbiol.">
        <title>The Global Catalogue of Microorganisms (GCM) 10K type strain sequencing project: providing services to taxonomists for standard genome sequencing and annotation.</title>
        <authorList>
            <consortium name="The Broad Institute Genomics Platform"/>
            <consortium name="The Broad Institute Genome Sequencing Center for Infectious Disease"/>
            <person name="Wu L."/>
            <person name="Ma J."/>
        </authorList>
    </citation>
    <scope>NUCLEOTIDE SEQUENCE [LARGE SCALE GENOMIC DNA]</scope>
    <source>
        <strain evidence="4">NBRC 109019</strain>
    </source>
</reference>
<dbReference type="PANTHER" id="PTHR43566">
    <property type="entry name" value="CONSERVED PROTEIN"/>
    <property type="match status" value="1"/>
</dbReference>
<protein>
    <submittedName>
        <fullName evidence="3">ATPase AAA</fullName>
    </submittedName>
</protein>
<dbReference type="InterPro" id="IPR025420">
    <property type="entry name" value="DUF4143"/>
</dbReference>
<dbReference type="PANTHER" id="PTHR43566:SF2">
    <property type="entry name" value="DUF4143 DOMAIN-CONTAINING PROTEIN"/>
    <property type="match status" value="1"/>
</dbReference>
<dbReference type="Pfam" id="PF13635">
    <property type="entry name" value="DUF4143"/>
    <property type="match status" value="1"/>
</dbReference>
<feature type="domain" description="DUF4143" evidence="2">
    <location>
        <begin position="197"/>
        <end position="356"/>
    </location>
</feature>
<dbReference type="EMBL" id="AP027734">
    <property type="protein sequence ID" value="BDZ54365.1"/>
    <property type="molecule type" value="Genomic_DNA"/>
</dbReference>
<dbReference type="InterPro" id="IPR041682">
    <property type="entry name" value="AAA_14"/>
</dbReference>
<evidence type="ECO:0000259" key="1">
    <source>
        <dbReference type="Pfam" id="PF13173"/>
    </source>
</evidence>
<evidence type="ECO:0000313" key="4">
    <source>
        <dbReference type="Proteomes" id="UP001321477"/>
    </source>
</evidence>
<gene>
    <name evidence="3" type="ORF">GCM10025870_14380</name>
</gene>
<keyword evidence="4" id="KW-1185">Reference proteome</keyword>
<evidence type="ECO:0000259" key="2">
    <source>
        <dbReference type="Pfam" id="PF13635"/>
    </source>
</evidence>
<dbReference type="RefSeq" id="WP_234660726.1">
    <property type="nucleotide sequence ID" value="NZ_AP027734.1"/>
</dbReference>
<feature type="domain" description="AAA" evidence="1">
    <location>
        <begin position="21"/>
        <end position="131"/>
    </location>
</feature>
<dbReference type="Pfam" id="PF13173">
    <property type="entry name" value="AAA_14"/>
    <property type="match status" value="1"/>
</dbReference>
<evidence type="ECO:0000313" key="3">
    <source>
        <dbReference type="EMBL" id="BDZ54365.1"/>
    </source>
</evidence>
<proteinExistence type="predicted"/>
<dbReference type="Proteomes" id="UP001321477">
    <property type="component" value="Chromosome"/>
</dbReference>
<name>A0ABN6YEK4_9MICO</name>
<organism evidence="3 4">
    <name type="scientific">Agromyces marinus</name>
    <dbReference type="NCBI Taxonomy" id="1389020"/>
    <lineage>
        <taxon>Bacteria</taxon>
        <taxon>Bacillati</taxon>
        <taxon>Actinomycetota</taxon>
        <taxon>Actinomycetes</taxon>
        <taxon>Micrococcales</taxon>
        <taxon>Microbacteriaceae</taxon>
        <taxon>Agromyces</taxon>
    </lineage>
</organism>
<accession>A0ABN6YEK4</accession>
<sequence>MDYAPRHVDAELDSALRRAGAVLIEGPKACGKTATALQRAASVSHVDTDPGVAQLMEIDPALVLDGAAPRLLDEWQWQPRLWDSVRRAVDERHAPGQFILTGSSAPSVNATRHSGAGRFARLRMRTMTLVETGHSTGVVSFAGLIADDPPRAAAQDLGYLPLLERIARGGWPAFQDLTIEDALANLRDYVQAVAEVDVQLADGVARDPIRVRRLLAALARSTATEASISTLARDEASLSRDAVRAYLAALERIFVVEDQPAWSAHLRSSATLRKEPKRHFCDPALAVALLRADPSALRNDAAFAGQLFESLVVHELRIYAQQHGGSVFHARDSAGREVDAIVQGPDSTWHAFEVKLGSADEVVERAAAGLLRFAAVAARGESRPTLTVITGSGPSYRRSDGVNVVAVSALGP</sequence>